<dbReference type="Gene3D" id="2.60.40.790">
    <property type="match status" value="1"/>
</dbReference>
<dbReference type="PROSITE" id="PS01031">
    <property type="entry name" value="SHSP"/>
    <property type="match status" value="1"/>
</dbReference>
<dbReference type="Pfam" id="PF00011">
    <property type="entry name" value="HSP20"/>
    <property type="match status" value="1"/>
</dbReference>
<dbReference type="PANTHER" id="PTHR11527">
    <property type="entry name" value="HEAT-SHOCK PROTEIN 20 FAMILY MEMBER"/>
    <property type="match status" value="1"/>
</dbReference>
<evidence type="ECO:0000313" key="4">
    <source>
        <dbReference type="EMBL" id="ADI87696.1"/>
    </source>
</evidence>
<evidence type="ECO:0000256" key="2">
    <source>
        <dbReference type="RuleBase" id="RU003616"/>
    </source>
</evidence>
<comment type="similarity">
    <text evidence="1 2">Belongs to the small heat shock protein (HSP20) family.</text>
</comment>
<evidence type="ECO:0000256" key="1">
    <source>
        <dbReference type="PROSITE-ProRule" id="PRU00285"/>
    </source>
</evidence>
<organism evidence="4">
    <name type="scientific">uncultured Nitrospirae bacterium MY2-3C</name>
    <dbReference type="NCBI Taxonomy" id="798577"/>
    <lineage>
        <taxon>Bacteria</taxon>
        <taxon>Pseudomonadati</taxon>
        <taxon>Nitrospirota</taxon>
        <taxon>environmental samples</taxon>
    </lineage>
</organism>
<name>D9MP07_9BACT</name>
<proteinExistence type="inferred from homology"/>
<sequence length="160" mass="17876">MDFKGLVPWGIGRKRQEAEHPLQAIQRDISDLLRDVWGNFGVAPFGGQLGGFEPRINVTEDDKEVRVSAELPGLDDKDIDLSLTKDSLTIKGEKKEEKEEKGTGYYHVERSYGAFSRTVPLPCEIDQDKVEASFKKGVLVVTLPKTAEACKEKKKITIKS</sequence>
<protein>
    <submittedName>
        <fullName evidence="4">Molecular chaperone</fullName>
    </submittedName>
</protein>
<dbReference type="EMBL" id="HM454280">
    <property type="protein sequence ID" value="ADI87696.1"/>
    <property type="molecule type" value="Genomic_DNA"/>
</dbReference>
<gene>
    <name evidence="4" type="ORF">LW2_0210</name>
</gene>
<evidence type="ECO:0000259" key="3">
    <source>
        <dbReference type="PROSITE" id="PS01031"/>
    </source>
</evidence>
<dbReference type="SUPFAM" id="SSF49764">
    <property type="entry name" value="HSP20-like chaperones"/>
    <property type="match status" value="1"/>
</dbReference>
<dbReference type="InterPro" id="IPR008978">
    <property type="entry name" value="HSP20-like_chaperone"/>
</dbReference>
<accession>D9MP07</accession>
<dbReference type="CDD" id="cd06464">
    <property type="entry name" value="ACD_sHsps-like"/>
    <property type="match status" value="1"/>
</dbReference>
<reference evidence="4" key="1">
    <citation type="journal article" date="2011" name="Appl. Environ. Microbiol.">
        <title>Metagenomic analysis reveals unexpected subgenomic diversity of magnetotactic bacteria within the phylum Nitrospirae.</title>
        <authorList>
            <person name="Lin W."/>
            <person name="Jogler C."/>
            <person name="Schuler D."/>
            <person name="Pan Y."/>
        </authorList>
    </citation>
    <scope>NUCLEOTIDE SEQUENCE</scope>
</reference>
<feature type="domain" description="SHSP" evidence="3">
    <location>
        <begin position="47"/>
        <end position="160"/>
    </location>
</feature>
<dbReference type="InterPro" id="IPR031107">
    <property type="entry name" value="Small_HSP"/>
</dbReference>
<dbReference type="AlphaFoldDB" id="D9MP07"/>
<dbReference type="InterPro" id="IPR002068">
    <property type="entry name" value="A-crystallin/Hsp20_dom"/>
</dbReference>